<evidence type="ECO:0000256" key="2">
    <source>
        <dbReference type="ARBA" id="ARBA00010596"/>
    </source>
</evidence>
<keyword evidence="4 6" id="KW-1133">Transmembrane helix</keyword>
<proteinExistence type="inferred from homology"/>
<evidence type="ECO:0000259" key="7">
    <source>
        <dbReference type="Pfam" id="PF04893"/>
    </source>
</evidence>
<evidence type="ECO:0000256" key="1">
    <source>
        <dbReference type="ARBA" id="ARBA00004141"/>
    </source>
</evidence>
<dbReference type="InterPro" id="IPR039765">
    <property type="entry name" value="Yip5/YIPF1/YIPF2"/>
</dbReference>
<keyword evidence="5 6" id="KW-0472">Membrane</keyword>
<sequence length="231" mass="25822">MSLGDNLGPYGPVSGSVPVAAGPEVALQFQGDKPPSIFSIAYYRPYFDVDTSDVLERILETFIPFRSTFNEKTSAQPDMYGPFWICTTLIFLSSALGNIANYLSSEEKTWHLDISNVSRSTGIFYGYVGVVPLVLFAVLKYFGMSSGLVQLWCMYGYSLFIYIPCTFISVVPKELVRWIALGTSAAFSTWFLATNMRAHVKQTSERWVLIVLAAMCLHTALAFLLKLFFFV</sequence>
<keyword evidence="9" id="KW-1185">Reference proteome</keyword>
<feature type="transmembrane region" description="Helical" evidence="6">
    <location>
        <begin position="207"/>
        <end position="229"/>
    </location>
</feature>
<organism evidence="8 9">
    <name type="scientific">Chara braunii</name>
    <name type="common">Braun's stonewort</name>
    <dbReference type="NCBI Taxonomy" id="69332"/>
    <lineage>
        <taxon>Eukaryota</taxon>
        <taxon>Viridiplantae</taxon>
        <taxon>Streptophyta</taxon>
        <taxon>Charophyceae</taxon>
        <taxon>Charales</taxon>
        <taxon>Characeae</taxon>
        <taxon>Chara</taxon>
    </lineage>
</organism>
<comment type="subcellular location">
    <subcellularLocation>
        <location evidence="6">Golgi apparatus membrane</location>
        <topology evidence="6">Multi-pass membrane protein</topology>
    </subcellularLocation>
    <subcellularLocation>
        <location evidence="1">Membrane</location>
        <topology evidence="1">Multi-pass membrane protein</topology>
    </subcellularLocation>
</comment>
<dbReference type="GO" id="GO:0031267">
    <property type="term" value="F:small GTPase binding"/>
    <property type="evidence" value="ECO:0007669"/>
    <property type="project" value="InterPro"/>
</dbReference>
<comment type="similarity">
    <text evidence="2 6">Belongs to the YIP1 family.</text>
</comment>
<evidence type="ECO:0000256" key="5">
    <source>
        <dbReference type="ARBA" id="ARBA00023136"/>
    </source>
</evidence>
<evidence type="ECO:0000256" key="6">
    <source>
        <dbReference type="RuleBase" id="RU361264"/>
    </source>
</evidence>
<evidence type="ECO:0000313" key="8">
    <source>
        <dbReference type="EMBL" id="GBG67882.1"/>
    </source>
</evidence>
<feature type="transmembrane region" description="Helical" evidence="6">
    <location>
        <begin position="123"/>
        <end position="142"/>
    </location>
</feature>
<accession>A0A388KCU2</accession>
<dbReference type="EMBL" id="BFEA01000093">
    <property type="protein sequence ID" value="GBG67882.1"/>
    <property type="molecule type" value="Genomic_DNA"/>
</dbReference>
<feature type="domain" description="Yip1" evidence="7">
    <location>
        <begin position="66"/>
        <end position="222"/>
    </location>
</feature>
<evidence type="ECO:0000256" key="4">
    <source>
        <dbReference type="ARBA" id="ARBA00022989"/>
    </source>
</evidence>
<name>A0A388KCU2_CHABU</name>
<evidence type="ECO:0000313" key="9">
    <source>
        <dbReference type="Proteomes" id="UP000265515"/>
    </source>
</evidence>
<feature type="transmembrane region" description="Helical" evidence="6">
    <location>
        <begin position="149"/>
        <end position="169"/>
    </location>
</feature>
<evidence type="ECO:0000256" key="3">
    <source>
        <dbReference type="ARBA" id="ARBA00022692"/>
    </source>
</evidence>
<dbReference type="PANTHER" id="PTHR12822:SF2">
    <property type="entry name" value="PROTEIN YIPF"/>
    <property type="match status" value="1"/>
</dbReference>
<dbReference type="AlphaFoldDB" id="A0A388KCU2"/>
<reference evidence="8 9" key="1">
    <citation type="journal article" date="2018" name="Cell">
        <title>The Chara Genome: Secondary Complexity and Implications for Plant Terrestrialization.</title>
        <authorList>
            <person name="Nishiyama T."/>
            <person name="Sakayama H."/>
            <person name="Vries J.D."/>
            <person name="Buschmann H."/>
            <person name="Saint-Marcoux D."/>
            <person name="Ullrich K.K."/>
            <person name="Haas F.B."/>
            <person name="Vanderstraeten L."/>
            <person name="Becker D."/>
            <person name="Lang D."/>
            <person name="Vosolsobe S."/>
            <person name="Rombauts S."/>
            <person name="Wilhelmsson P.K.I."/>
            <person name="Janitza P."/>
            <person name="Kern R."/>
            <person name="Heyl A."/>
            <person name="Rumpler F."/>
            <person name="Villalobos L.I.A.C."/>
            <person name="Clay J.M."/>
            <person name="Skokan R."/>
            <person name="Toyoda A."/>
            <person name="Suzuki Y."/>
            <person name="Kagoshima H."/>
            <person name="Schijlen E."/>
            <person name="Tajeshwar N."/>
            <person name="Catarino B."/>
            <person name="Hetherington A.J."/>
            <person name="Saltykova A."/>
            <person name="Bonnot C."/>
            <person name="Breuninger H."/>
            <person name="Symeonidi A."/>
            <person name="Radhakrishnan G.V."/>
            <person name="Van Nieuwerburgh F."/>
            <person name="Deforce D."/>
            <person name="Chang C."/>
            <person name="Karol K.G."/>
            <person name="Hedrich R."/>
            <person name="Ulvskov P."/>
            <person name="Glockner G."/>
            <person name="Delwiche C.F."/>
            <person name="Petrasek J."/>
            <person name="Van de Peer Y."/>
            <person name="Friml J."/>
            <person name="Beilby M."/>
            <person name="Dolan L."/>
            <person name="Kohara Y."/>
            <person name="Sugano S."/>
            <person name="Fujiyama A."/>
            <person name="Delaux P.-M."/>
            <person name="Quint M."/>
            <person name="TheiBen G."/>
            <person name="Hagemann M."/>
            <person name="Harholt J."/>
            <person name="Dunand C."/>
            <person name="Zachgo S."/>
            <person name="Langdale J."/>
            <person name="Maumus F."/>
            <person name="Straeten D.V.D."/>
            <person name="Gould S.B."/>
            <person name="Rensing S.A."/>
        </authorList>
    </citation>
    <scope>NUCLEOTIDE SEQUENCE [LARGE SCALE GENOMIC DNA]</scope>
    <source>
        <strain evidence="8 9">S276</strain>
    </source>
</reference>
<gene>
    <name evidence="8" type="ORF">CBR_g1001</name>
</gene>
<dbReference type="PANTHER" id="PTHR12822">
    <property type="entry name" value="PROTEIN YIPF"/>
    <property type="match status" value="1"/>
</dbReference>
<dbReference type="InterPro" id="IPR006977">
    <property type="entry name" value="Yip1_dom"/>
</dbReference>
<dbReference type="OrthoDB" id="10256463at2759"/>
<dbReference type="GO" id="GO:0000139">
    <property type="term" value="C:Golgi membrane"/>
    <property type="evidence" value="ECO:0007669"/>
    <property type="project" value="UniProtKB-SubCell"/>
</dbReference>
<dbReference type="Proteomes" id="UP000265515">
    <property type="component" value="Unassembled WGS sequence"/>
</dbReference>
<dbReference type="OMA" id="RYTVISC"/>
<dbReference type="Gramene" id="GBG67882">
    <property type="protein sequence ID" value="GBG67882"/>
    <property type="gene ID" value="CBR_g1001"/>
</dbReference>
<feature type="transmembrane region" description="Helical" evidence="6">
    <location>
        <begin position="82"/>
        <end position="103"/>
    </location>
</feature>
<comment type="caution">
    <text evidence="8">The sequence shown here is derived from an EMBL/GenBank/DDBJ whole genome shotgun (WGS) entry which is preliminary data.</text>
</comment>
<protein>
    <recommendedName>
        <fullName evidence="6">Protein YIP</fullName>
    </recommendedName>
</protein>
<keyword evidence="3 6" id="KW-0812">Transmembrane</keyword>
<dbReference type="STRING" id="69332.A0A388KCU2"/>
<dbReference type="GO" id="GO:0016192">
    <property type="term" value="P:vesicle-mediated transport"/>
    <property type="evidence" value="ECO:0007669"/>
    <property type="project" value="InterPro"/>
</dbReference>
<dbReference type="Pfam" id="PF04893">
    <property type="entry name" value="Yip1"/>
    <property type="match status" value="1"/>
</dbReference>
<feature type="transmembrane region" description="Helical" evidence="6">
    <location>
        <begin position="175"/>
        <end position="195"/>
    </location>
</feature>